<proteinExistence type="predicted"/>
<dbReference type="EMBL" id="JAPEIS010000008">
    <property type="protein sequence ID" value="KAJ8063644.1"/>
    <property type="molecule type" value="Genomic_DNA"/>
</dbReference>
<dbReference type="Proteomes" id="UP001152300">
    <property type="component" value="Unassembled WGS sequence"/>
</dbReference>
<name>A0A9X0AIY1_9HELO</name>
<keyword evidence="1" id="KW-0812">Transmembrane</keyword>
<dbReference type="AlphaFoldDB" id="A0A9X0AIY1"/>
<feature type="transmembrane region" description="Helical" evidence="1">
    <location>
        <begin position="586"/>
        <end position="608"/>
    </location>
</feature>
<comment type="caution">
    <text evidence="2">The sequence shown here is derived from an EMBL/GenBank/DDBJ whole genome shotgun (WGS) entry which is preliminary data.</text>
</comment>
<organism evidence="2 3">
    <name type="scientific">Sclerotinia nivalis</name>
    <dbReference type="NCBI Taxonomy" id="352851"/>
    <lineage>
        <taxon>Eukaryota</taxon>
        <taxon>Fungi</taxon>
        <taxon>Dikarya</taxon>
        <taxon>Ascomycota</taxon>
        <taxon>Pezizomycotina</taxon>
        <taxon>Leotiomycetes</taxon>
        <taxon>Helotiales</taxon>
        <taxon>Sclerotiniaceae</taxon>
        <taxon>Sclerotinia</taxon>
    </lineage>
</organism>
<keyword evidence="3" id="KW-1185">Reference proteome</keyword>
<dbReference type="OrthoDB" id="3340520at2759"/>
<keyword evidence="1" id="KW-0472">Membrane</keyword>
<evidence type="ECO:0000313" key="3">
    <source>
        <dbReference type="Proteomes" id="UP001152300"/>
    </source>
</evidence>
<evidence type="ECO:0000256" key="1">
    <source>
        <dbReference type="SAM" id="Phobius"/>
    </source>
</evidence>
<keyword evidence="1" id="KW-1133">Transmembrane helix</keyword>
<dbReference type="PANTHER" id="PTHR33973">
    <property type="entry name" value="OS07G0153300 PROTEIN"/>
    <property type="match status" value="1"/>
</dbReference>
<reference evidence="2" key="1">
    <citation type="submission" date="2022-11" db="EMBL/GenBank/DDBJ databases">
        <title>Genome Resource of Sclerotinia nivalis Strain SnTB1, a Plant Pathogen Isolated from American Ginseng.</title>
        <authorList>
            <person name="Fan S."/>
        </authorList>
    </citation>
    <scope>NUCLEOTIDE SEQUENCE</scope>
    <source>
        <strain evidence="2">SnTB1</strain>
    </source>
</reference>
<dbReference type="InterPro" id="IPR010775">
    <property type="entry name" value="DUF1365"/>
</dbReference>
<evidence type="ECO:0000313" key="2">
    <source>
        <dbReference type="EMBL" id="KAJ8063644.1"/>
    </source>
</evidence>
<protein>
    <submittedName>
        <fullName evidence="2">Uncharacterized protein</fullName>
    </submittedName>
</protein>
<sequence>MELISLFAITLFFLLFILTYLILQLSKATSAYAISFPKNPNLFLQKPLIFPALISHTRLTPVHHSFNYSFLLLGTPILYTPQPHWILSVDICGIRKRGWLSVESRDHLQRGHNDIGLRRKFDLWLESEGKNPNDYPFVYLVTTPRILGHMFNPASFWYLYDSLMVLKAMVAEVNNTFDERIMYFLPHTSYSSSTPSSHSSNSDSPQPQTEVLKHIFKKDMHVSPFSSRRGTYTVESHSPSFHPSQTPNQIFKNASDNPQTIDIRVTLSSSSNHPKLFAHLYSTGIPLDPSEQSFFSFWGFMCRWWWVGWCTYPRILHQAIKLAYQKNLSIWYRPEPRSSNVARHATSSEIIFAKTFHHYLLHILSPPNLSPPNTNPSPSSPSLTLHYTSLTTQLSTHILPIHCPPPPQFPTSSTSTPPQTLKLHILTPSFYSTLLFYPSLQLALKESLFPEREENRLIKSDDGKGVCGVLTKFACVEKGERNRKEKWWSLEGVNKHLRKKVNKGKGWYPNPNYPISQTLGISTPQTSIEKDEKREEKKEEWEGENFLSSFVSSHLSEREQKEYRKAELTFLLAKIFTDGDEGLLKFLGLVVIGVFVVGGGWGFGAYGVR</sequence>
<gene>
    <name evidence="2" type="ORF">OCU04_007509</name>
</gene>
<dbReference type="PANTHER" id="PTHR33973:SF4">
    <property type="entry name" value="OS07G0153300 PROTEIN"/>
    <property type="match status" value="1"/>
</dbReference>
<accession>A0A9X0AIY1</accession>
<dbReference type="Pfam" id="PF07103">
    <property type="entry name" value="DUF1365"/>
    <property type="match status" value="1"/>
</dbReference>